<feature type="domain" description="Siroheme decarboxylase AsnC-like ligand binding" evidence="6">
    <location>
        <begin position="59"/>
        <end position="140"/>
    </location>
</feature>
<organism evidence="9 11">
    <name type="scientific">Halarcobacter bivalviorum</name>
    <dbReference type="NCBI Taxonomy" id="663364"/>
    <lineage>
        <taxon>Bacteria</taxon>
        <taxon>Pseudomonadati</taxon>
        <taxon>Campylobacterota</taxon>
        <taxon>Epsilonproteobacteria</taxon>
        <taxon>Campylobacterales</taxon>
        <taxon>Arcobacteraceae</taxon>
        <taxon>Halarcobacter</taxon>
    </lineage>
</organism>
<reference evidence="9 11" key="1">
    <citation type="submission" date="2017-10" db="EMBL/GenBank/DDBJ databases">
        <title>Genomics of the genus Arcobacter.</title>
        <authorList>
            <person name="Perez-Cataluna A."/>
            <person name="Figueras M.J."/>
        </authorList>
    </citation>
    <scope>NUCLEOTIDE SEQUENCE [LARGE SCALE GENOMIC DNA]</scope>
    <source>
        <strain evidence="9 11">CECT 7835</strain>
    </source>
</reference>
<evidence type="ECO:0000313" key="11">
    <source>
        <dbReference type="Proteomes" id="UP000289193"/>
    </source>
</evidence>
<dbReference type="InterPro" id="IPR040523">
    <property type="entry name" value="AsnC_trans_reg2"/>
</dbReference>
<dbReference type="PANTHER" id="PTHR43413:SF1">
    <property type="entry name" value="SIROHEME DECARBOXYLASE NIRL SUBUNIT"/>
    <property type="match status" value="1"/>
</dbReference>
<evidence type="ECO:0000256" key="5">
    <source>
        <dbReference type="ARBA" id="ARBA00048470"/>
    </source>
</evidence>
<evidence type="ECO:0000313" key="10">
    <source>
        <dbReference type="Proteomes" id="UP000253850"/>
    </source>
</evidence>
<dbReference type="RefSeq" id="WP_114839491.1">
    <property type="nucleotide sequence ID" value="NZ_CP031217.1"/>
</dbReference>
<dbReference type="KEGG" id="hbv:ABIV_1675"/>
<dbReference type="AlphaFoldDB" id="A0AAX2AAE5"/>
<feature type="domain" description="Siroheme decarboxylase NirL-like HTH" evidence="7">
    <location>
        <begin position="174"/>
        <end position="217"/>
    </location>
</feature>
<dbReference type="Gene3D" id="1.10.10.10">
    <property type="entry name" value="Winged helix-like DNA-binding domain superfamily/Winged helix DNA-binding domain"/>
    <property type="match status" value="1"/>
</dbReference>
<evidence type="ECO:0000259" key="6">
    <source>
        <dbReference type="Pfam" id="PF17805"/>
    </source>
</evidence>
<dbReference type="PANTHER" id="PTHR43413">
    <property type="entry name" value="TRANSCRIPTIONAL REGULATOR, ASNC FAMILY"/>
    <property type="match status" value="1"/>
</dbReference>
<dbReference type="Pfam" id="PF22451">
    <property type="entry name" value="NirdL-like_HTH"/>
    <property type="match status" value="2"/>
</dbReference>
<sequence length="332" mass="38804">MIDEILYIIQKDFPMVKKPFENIGKKIGISEDEVISIIKEQKDKKMIRQISAIFDTKSLGYKSSLVAFKIDESNIEKSTSIINAHPGVSHNYERDHSFNIWFTVAVSPSSKLGLENTVKKLAELTRAKEYIVLPTLEMFKIAVKLDTTGKEKKKEFVKKHKRIDVEITPLHYTLIKDLQYDLDIVSEPFKKIIEKYKISYTKLFEIIDDLKKSGIMRRFSAILYHRNAGFNANAMVVWELKDKDSMEAGKLASTFTAVSHCYLRPRYKNWPYSLFTMIHGKTNEDTQAVIDEINKEVKAKSYMPLYSSREFKKVRLEYFTDSEEKWEKKYFP</sequence>
<evidence type="ECO:0000256" key="2">
    <source>
        <dbReference type="ARBA" id="ARBA00023444"/>
    </source>
</evidence>
<comment type="similarity">
    <text evidence="3">Belongs to the Ahb/Nir family.</text>
</comment>
<dbReference type="Gene3D" id="3.30.70.3460">
    <property type="match status" value="2"/>
</dbReference>
<feature type="domain" description="Siroheme decarboxylase AsnC-like ligand binding" evidence="6">
    <location>
        <begin position="228"/>
        <end position="312"/>
    </location>
</feature>
<name>A0AAX2AAE5_9BACT</name>
<gene>
    <name evidence="8" type="ORF">ABIV_1675</name>
    <name evidence="9" type="ORF">CRV05_03820</name>
</gene>
<dbReference type="Pfam" id="PF17805">
    <property type="entry name" value="AsnC_trans_reg2"/>
    <property type="match status" value="2"/>
</dbReference>
<feature type="domain" description="Siroheme decarboxylase NirL-like HTH" evidence="7">
    <location>
        <begin position="4"/>
        <end position="48"/>
    </location>
</feature>
<dbReference type="EMBL" id="CP031217">
    <property type="protein sequence ID" value="AXH12665.1"/>
    <property type="molecule type" value="Genomic_DNA"/>
</dbReference>
<protein>
    <recommendedName>
        <fullName evidence="4">siroheme decarboxylase</fullName>
        <ecNumber evidence="4">4.1.1.111</ecNumber>
    </recommendedName>
</protein>
<dbReference type="InterPro" id="IPR036388">
    <property type="entry name" value="WH-like_DNA-bd_sf"/>
</dbReference>
<comment type="catalytic activity">
    <reaction evidence="5">
        <text>siroheme + 2 H(+) = 12,18-didecarboxysiroheme + 2 CO2</text>
        <dbReference type="Rhea" id="RHEA:19093"/>
        <dbReference type="ChEBI" id="CHEBI:15378"/>
        <dbReference type="ChEBI" id="CHEBI:16526"/>
        <dbReference type="ChEBI" id="CHEBI:60052"/>
        <dbReference type="ChEBI" id="CHEBI:140497"/>
        <dbReference type="EC" id="4.1.1.111"/>
    </reaction>
</comment>
<reference evidence="8 10" key="2">
    <citation type="submission" date="2018-07" db="EMBL/GenBank/DDBJ databases">
        <title>Complete genome of the Arcobacter bivalviorum type strain LMG 26154.</title>
        <authorList>
            <person name="Miller W.G."/>
            <person name="Yee E."/>
            <person name="Bono J.L."/>
        </authorList>
    </citation>
    <scope>NUCLEOTIDE SEQUENCE [LARGE SCALE GENOMIC DNA]</scope>
    <source>
        <strain evidence="8 10">LMG 26154</strain>
    </source>
</reference>
<evidence type="ECO:0000256" key="4">
    <source>
        <dbReference type="ARBA" id="ARBA00023471"/>
    </source>
</evidence>
<dbReference type="EMBL" id="PDKM01000002">
    <property type="protein sequence ID" value="RXK10411.1"/>
    <property type="molecule type" value="Genomic_DNA"/>
</dbReference>
<keyword evidence="1" id="KW-0456">Lyase</keyword>
<evidence type="ECO:0000256" key="3">
    <source>
        <dbReference type="ARBA" id="ARBA00023457"/>
    </source>
</evidence>
<evidence type="ECO:0000256" key="1">
    <source>
        <dbReference type="ARBA" id="ARBA00023239"/>
    </source>
</evidence>
<dbReference type="InterPro" id="IPR053953">
    <property type="entry name" value="NirdL-like_HTH"/>
</dbReference>
<dbReference type="InterPro" id="IPR050684">
    <property type="entry name" value="HTH-Siroheme_Decarb"/>
</dbReference>
<dbReference type="Proteomes" id="UP000289193">
    <property type="component" value="Unassembled WGS sequence"/>
</dbReference>
<accession>A0AAX2AAE5</accession>
<dbReference type="EC" id="4.1.1.111" evidence="4"/>
<evidence type="ECO:0000313" key="8">
    <source>
        <dbReference type="EMBL" id="AXH12665.1"/>
    </source>
</evidence>
<dbReference type="GO" id="GO:0016829">
    <property type="term" value="F:lyase activity"/>
    <property type="evidence" value="ECO:0007669"/>
    <property type="project" value="UniProtKB-KW"/>
</dbReference>
<proteinExistence type="inferred from homology"/>
<comment type="pathway">
    <text evidence="2">Porphyrin-containing compound metabolism.</text>
</comment>
<keyword evidence="11" id="KW-1185">Reference proteome</keyword>
<dbReference type="Proteomes" id="UP000253850">
    <property type="component" value="Chromosome"/>
</dbReference>
<evidence type="ECO:0000259" key="7">
    <source>
        <dbReference type="Pfam" id="PF22451"/>
    </source>
</evidence>
<evidence type="ECO:0000313" key="9">
    <source>
        <dbReference type="EMBL" id="RXK10411.1"/>
    </source>
</evidence>